<feature type="region of interest" description="Disordered" evidence="10">
    <location>
        <begin position="420"/>
        <end position="459"/>
    </location>
</feature>
<dbReference type="InterPro" id="IPR054708">
    <property type="entry name" value="MTPAP-like_central"/>
</dbReference>
<comment type="subcellular location">
    <subcellularLocation>
        <location evidence="3">Cytoplasm</location>
    </subcellularLocation>
</comment>
<evidence type="ECO:0000313" key="14">
    <source>
        <dbReference type="Proteomes" id="UP000256328"/>
    </source>
</evidence>
<name>A0A3D8QQK8_9HELO</name>
<dbReference type="SUPFAM" id="SSF81301">
    <property type="entry name" value="Nucleotidyltransferase"/>
    <property type="match status" value="2"/>
</dbReference>
<dbReference type="EMBL" id="PDLN01000016">
    <property type="protein sequence ID" value="RDW64057.1"/>
    <property type="molecule type" value="Genomic_DNA"/>
</dbReference>
<evidence type="ECO:0000313" key="13">
    <source>
        <dbReference type="EMBL" id="RDW64057.1"/>
    </source>
</evidence>
<protein>
    <recommendedName>
        <fullName evidence="5">polynucleotide adenylyltransferase</fullName>
        <ecNumber evidence="5">2.7.7.19</ecNumber>
    </recommendedName>
</protein>
<dbReference type="Gene3D" id="3.30.460.10">
    <property type="entry name" value="Beta Polymerase, domain 2"/>
    <property type="match status" value="1"/>
</dbReference>
<evidence type="ECO:0000256" key="3">
    <source>
        <dbReference type="ARBA" id="ARBA00004496"/>
    </source>
</evidence>
<feature type="compositionally biased region" description="Polar residues" evidence="10">
    <location>
        <begin position="137"/>
        <end position="156"/>
    </location>
</feature>
<sequence>MWPMSAELSAQAVGSNEGALEDRLRGLILSNANANAVLPSSQPQALPLPPKLPPHLTAATPEEQEDYFAKQTPQGSASNLGQGPPSPSKTFSNDKNPGARKKLNQAQRRKLNSELSIPIDGRTNPSFAHSGRGGGFSTSPRGPSGFNNHNQNQMHQSPRYPNYSPHFQYSPHSQGPSPASPYLMNMHLQQGPPHPSMQQYQPNTPGHMYGMQSPNQYQQWSGGHSPGPGSFTPRAPPQNRQLYHPGTPGLHGRGRPFQSPIGMTSEDIQSQSAYLESLCQIHASSAGVEDNEIAQKEVFRALVEKACREAIVEYEQQELGNKSFDPLGVELKCFGSMSSGFATKASDMDLALLSPQSSPAPDAAESPIPRLLEKKLLSMGFGARLLTRTRVPIIKLCEKPTEKLLADLLEARTKWENGFHEDDDDDLHQGEAADDDKAATEQASKSATNIIPKEEAIITSTKTKPDTVKSASTVERTTEKKIDKVDGDFESSMDPLQAKCDFTKMKQKQNQSMGDYYNLAKRLLRRANGRDISPSSPVLTEQEAVTLNEACKALIDGLQSQDLSNRLREYKTVAPLFNPSLPFLQRSLQGVWAQIEGERLAMVWESRPLSECLERHEVEAAEIVKEWRELQDKEGPLIEPIAYNRVLYLGAEKLKKIASLRLVYFEQLHYEEPQYYEARAQRMIDELGRSSGADPHRLSTVAPIVIAHYINGIMNTQIREELQKPSRTRTTLKQVALQHSSLQLAADYEHALSTSVFHEDDQQDVKDYINILRGSTILDLKETRAVAPLVSRIRRLPDPTQKSLNKPRDRYNDHLEFPKTNIGIQCDINFSAHLALQNTLLLRCYSHSDSRVKIMVLFIKHWAKVRGINTPYRGSLSSYGYVLMVLHYLVNVANPAVCPNLQLPRQDPIGAIPSRTLVADQRTCEGRDVTFWRDEAEIKSAADRRLLTNNNDNIGTLLRGFFEYFAQSGQMTTVQDRGFDWGREVLSLRTPHGILTKQEKGWVGARTVIETTATAAPPTPSTPAARPMEISQDLSSGATLDLSPVTDTKPKGTLKTVEETKEIRHRYLFAIEDPFELDHNVARTVTHNGIVQIRDEFRRAWRIIRNVGKGSKQEGLLDPLDLEAIANESKSRWMHLLDVIHGPEQKLEGDSFPTPSA</sequence>
<evidence type="ECO:0000256" key="8">
    <source>
        <dbReference type="ARBA" id="ARBA00022723"/>
    </source>
</evidence>
<feature type="domain" description="PAP-associated" evidence="11">
    <location>
        <begin position="953"/>
        <end position="1003"/>
    </location>
</feature>
<keyword evidence="8" id="KW-0479">Metal-binding</keyword>
<dbReference type="GO" id="GO:0050265">
    <property type="term" value="F:RNA uridylyltransferase activity"/>
    <property type="evidence" value="ECO:0007669"/>
    <property type="project" value="TreeGrafter"/>
</dbReference>
<feature type="compositionally biased region" description="Polar residues" evidence="10">
    <location>
        <begin position="71"/>
        <end position="81"/>
    </location>
</feature>
<accession>A0A3D8QQK8</accession>
<comment type="caution">
    <text evidence="13">The sequence shown here is derived from an EMBL/GenBank/DDBJ whole genome shotgun (WGS) entry which is preliminary data.</text>
</comment>
<gene>
    <name evidence="13" type="ORF">BP5796_10559</name>
</gene>
<dbReference type="GO" id="GO:0046872">
    <property type="term" value="F:metal ion binding"/>
    <property type="evidence" value="ECO:0007669"/>
    <property type="project" value="UniProtKB-KW"/>
</dbReference>
<evidence type="ECO:0000256" key="7">
    <source>
        <dbReference type="ARBA" id="ARBA00022679"/>
    </source>
</evidence>
<keyword evidence="14" id="KW-1185">Reference proteome</keyword>
<comment type="cofactor">
    <cofactor evidence="2">
        <name>Mg(2+)</name>
        <dbReference type="ChEBI" id="CHEBI:18420"/>
    </cofactor>
</comment>
<feature type="compositionally biased region" description="Basic residues" evidence="10">
    <location>
        <begin position="98"/>
        <end position="110"/>
    </location>
</feature>
<feature type="compositionally biased region" description="Polar residues" evidence="10">
    <location>
        <begin position="165"/>
        <end position="177"/>
    </location>
</feature>
<dbReference type="Proteomes" id="UP000256328">
    <property type="component" value="Unassembled WGS sequence"/>
</dbReference>
<dbReference type="Gene3D" id="1.10.1410.10">
    <property type="match status" value="1"/>
</dbReference>
<feature type="compositionally biased region" description="Polar residues" evidence="10">
    <location>
        <begin position="212"/>
        <end position="222"/>
    </location>
</feature>
<dbReference type="PANTHER" id="PTHR12271">
    <property type="entry name" value="POLY A POLYMERASE CID PAP -RELATED"/>
    <property type="match status" value="1"/>
</dbReference>
<dbReference type="EC" id="2.7.7.19" evidence="5"/>
<evidence type="ECO:0000256" key="1">
    <source>
        <dbReference type="ARBA" id="ARBA00001936"/>
    </source>
</evidence>
<feature type="compositionally biased region" description="Basic and acidic residues" evidence="10">
    <location>
        <begin position="427"/>
        <end position="439"/>
    </location>
</feature>
<proteinExistence type="inferred from homology"/>
<keyword evidence="9" id="KW-0460">Magnesium</keyword>
<dbReference type="PANTHER" id="PTHR12271:SF40">
    <property type="entry name" value="POLY(A) RNA POLYMERASE GLD2"/>
    <property type="match status" value="1"/>
</dbReference>
<dbReference type="GO" id="GO:0031123">
    <property type="term" value="P:RNA 3'-end processing"/>
    <property type="evidence" value="ECO:0007669"/>
    <property type="project" value="TreeGrafter"/>
</dbReference>
<reference evidence="13 14" key="1">
    <citation type="journal article" date="2018" name="IMA Fungus">
        <title>IMA Genome-F 9: Draft genome sequence of Annulohypoxylon stygium, Aspergillus mulundensis, Berkeleyomyces basicola (syn. Thielaviopsis basicola), Ceratocystis smalleyi, two Cercospora beticola strains, Coleophoma cylindrospora, Fusarium fracticaudum, Phialophora cf. hyalina, and Morchella septimelata.</title>
        <authorList>
            <person name="Wingfield B.D."/>
            <person name="Bills G.F."/>
            <person name="Dong Y."/>
            <person name="Huang W."/>
            <person name="Nel W.J."/>
            <person name="Swalarsk-Parry B.S."/>
            <person name="Vaghefi N."/>
            <person name="Wilken P.M."/>
            <person name="An Z."/>
            <person name="de Beer Z.W."/>
            <person name="De Vos L."/>
            <person name="Chen L."/>
            <person name="Duong T.A."/>
            <person name="Gao Y."/>
            <person name="Hammerbacher A."/>
            <person name="Kikkert J.R."/>
            <person name="Li Y."/>
            <person name="Li H."/>
            <person name="Li K."/>
            <person name="Li Q."/>
            <person name="Liu X."/>
            <person name="Ma X."/>
            <person name="Naidoo K."/>
            <person name="Pethybridge S.J."/>
            <person name="Sun J."/>
            <person name="Steenkamp E.T."/>
            <person name="van der Nest M.A."/>
            <person name="van Wyk S."/>
            <person name="Wingfield M.J."/>
            <person name="Xiong C."/>
            <person name="Yue Q."/>
            <person name="Zhang X."/>
        </authorList>
    </citation>
    <scope>NUCLEOTIDE SEQUENCE [LARGE SCALE GENOMIC DNA]</scope>
    <source>
        <strain evidence="13 14">BP5796</strain>
    </source>
</reference>
<evidence type="ECO:0000259" key="12">
    <source>
        <dbReference type="Pfam" id="PF22600"/>
    </source>
</evidence>
<comment type="cofactor">
    <cofactor evidence="1">
        <name>Mn(2+)</name>
        <dbReference type="ChEBI" id="CHEBI:29035"/>
    </cofactor>
</comment>
<dbReference type="InterPro" id="IPR043519">
    <property type="entry name" value="NT_sf"/>
</dbReference>
<dbReference type="AlphaFoldDB" id="A0A3D8QQK8"/>
<dbReference type="SUPFAM" id="SSF81631">
    <property type="entry name" value="PAP/OAS1 substrate-binding domain"/>
    <property type="match status" value="1"/>
</dbReference>
<dbReference type="OrthoDB" id="407432at2759"/>
<feature type="domain" description="Poly(A) RNA polymerase mitochondrial-like central palm" evidence="12">
    <location>
        <begin position="323"/>
        <end position="401"/>
    </location>
</feature>
<evidence type="ECO:0000259" key="11">
    <source>
        <dbReference type="Pfam" id="PF03828"/>
    </source>
</evidence>
<comment type="similarity">
    <text evidence="4">Belongs to the DNA polymerase type-B-like family.</text>
</comment>
<evidence type="ECO:0000256" key="5">
    <source>
        <dbReference type="ARBA" id="ARBA00012388"/>
    </source>
</evidence>
<dbReference type="Pfam" id="PF03828">
    <property type="entry name" value="PAP_assoc"/>
    <property type="match status" value="1"/>
</dbReference>
<dbReference type="GO" id="GO:0010605">
    <property type="term" value="P:negative regulation of macromolecule metabolic process"/>
    <property type="evidence" value="ECO:0007669"/>
    <property type="project" value="UniProtKB-ARBA"/>
</dbReference>
<evidence type="ECO:0000256" key="9">
    <source>
        <dbReference type="ARBA" id="ARBA00022842"/>
    </source>
</evidence>
<dbReference type="InterPro" id="IPR002058">
    <property type="entry name" value="PAP_assoc"/>
</dbReference>
<feature type="region of interest" description="Disordered" evidence="10">
    <location>
        <begin position="64"/>
        <end position="255"/>
    </location>
</feature>
<dbReference type="GO" id="GO:1990817">
    <property type="term" value="F:poly(A) RNA polymerase activity"/>
    <property type="evidence" value="ECO:0007669"/>
    <property type="project" value="UniProtKB-EC"/>
</dbReference>
<evidence type="ECO:0000256" key="2">
    <source>
        <dbReference type="ARBA" id="ARBA00001946"/>
    </source>
</evidence>
<evidence type="ECO:0000256" key="10">
    <source>
        <dbReference type="SAM" id="MobiDB-lite"/>
    </source>
</evidence>
<evidence type="ECO:0000256" key="4">
    <source>
        <dbReference type="ARBA" id="ARBA00008593"/>
    </source>
</evidence>
<organism evidence="13 14">
    <name type="scientific">Coleophoma crateriformis</name>
    <dbReference type="NCBI Taxonomy" id="565419"/>
    <lineage>
        <taxon>Eukaryota</taxon>
        <taxon>Fungi</taxon>
        <taxon>Dikarya</taxon>
        <taxon>Ascomycota</taxon>
        <taxon>Pezizomycotina</taxon>
        <taxon>Leotiomycetes</taxon>
        <taxon>Helotiales</taxon>
        <taxon>Dermateaceae</taxon>
        <taxon>Coleophoma</taxon>
    </lineage>
</organism>
<keyword evidence="7" id="KW-0808">Transferase</keyword>
<dbReference type="Pfam" id="PF22600">
    <property type="entry name" value="MTPAP-like_central"/>
    <property type="match status" value="1"/>
</dbReference>
<keyword evidence="6" id="KW-0963">Cytoplasm</keyword>
<dbReference type="GO" id="GO:0005737">
    <property type="term" value="C:cytoplasm"/>
    <property type="evidence" value="ECO:0007669"/>
    <property type="project" value="UniProtKB-SubCell"/>
</dbReference>
<evidence type="ECO:0000256" key="6">
    <source>
        <dbReference type="ARBA" id="ARBA00022490"/>
    </source>
</evidence>